<dbReference type="AlphaFoldDB" id="A0A380Q3H6"/>
<proteinExistence type="predicted"/>
<gene>
    <name evidence="1" type="ORF">NCTC8580_00160</name>
</gene>
<protein>
    <submittedName>
        <fullName evidence="1">Uncharacterized protein</fullName>
    </submittedName>
</protein>
<name>A0A380Q3H6_YERPU</name>
<dbReference type="EMBL" id="UHJC01000001">
    <property type="protein sequence ID" value="SUP80119.1"/>
    <property type="molecule type" value="Genomic_DNA"/>
</dbReference>
<evidence type="ECO:0000313" key="2">
    <source>
        <dbReference type="Proteomes" id="UP000255087"/>
    </source>
</evidence>
<organism evidence="1 2">
    <name type="scientific">Yersinia pseudotuberculosis</name>
    <dbReference type="NCBI Taxonomy" id="633"/>
    <lineage>
        <taxon>Bacteria</taxon>
        <taxon>Pseudomonadati</taxon>
        <taxon>Pseudomonadota</taxon>
        <taxon>Gammaproteobacteria</taxon>
        <taxon>Enterobacterales</taxon>
        <taxon>Yersiniaceae</taxon>
        <taxon>Yersinia</taxon>
    </lineage>
</organism>
<dbReference type="Proteomes" id="UP000255087">
    <property type="component" value="Unassembled WGS sequence"/>
</dbReference>
<accession>A0A380Q3H6</accession>
<sequence length="61" mass="7153">MKNRYQYLNKDIRLKYKKTLTIRSGCFVVPCYRLFLDIVTAEFAAYGAVAQQPPITVDHQR</sequence>
<evidence type="ECO:0000313" key="1">
    <source>
        <dbReference type="EMBL" id="SUP80119.1"/>
    </source>
</evidence>
<reference evidence="1 2" key="1">
    <citation type="submission" date="2018-06" db="EMBL/GenBank/DDBJ databases">
        <authorList>
            <consortium name="Pathogen Informatics"/>
            <person name="Doyle S."/>
        </authorList>
    </citation>
    <scope>NUCLEOTIDE SEQUENCE [LARGE SCALE GENOMIC DNA]</scope>
    <source>
        <strain evidence="1 2">NCTC8580</strain>
    </source>
</reference>